<feature type="signal peptide" evidence="4">
    <location>
        <begin position="1"/>
        <end position="26"/>
    </location>
</feature>
<evidence type="ECO:0000313" key="6">
    <source>
        <dbReference type="RefSeq" id="XP_017786828.1"/>
    </source>
</evidence>
<dbReference type="SUPFAM" id="SSF52058">
    <property type="entry name" value="L domain-like"/>
    <property type="match status" value="1"/>
</dbReference>
<accession>A0ABM1NJ28</accession>
<proteinExistence type="predicted"/>
<keyword evidence="1 4" id="KW-0732">Signal</keyword>
<keyword evidence="3" id="KW-0472">Membrane</keyword>
<protein>
    <submittedName>
        <fullName evidence="6">Uncharacterized protein LOC108569692</fullName>
    </submittedName>
</protein>
<gene>
    <name evidence="6" type="primary">LOC108569692</name>
</gene>
<dbReference type="Proteomes" id="UP000695000">
    <property type="component" value="Unplaced"/>
</dbReference>
<feature type="compositionally biased region" description="Basic and acidic residues" evidence="2">
    <location>
        <begin position="642"/>
        <end position="652"/>
    </location>
</feature>
<name>A0ABM1NJ28_NICVS</name>
<organism evidence="5 6">
    <name type="scientific">Nicrophorus vespilloides</name>
    <name type="common">Boreal carrion beetle</name>
    <dbReference type="NCBI Taxonomy" id="110193"/>
    <lineage>
        <taxon>Eukaryota</taxon>
        <taxon>Metazoa</taxon>
        <taxon>Ecdysozoa</taxon>
        <taxon>Arthropoda</taxon>
        <taxon>Hexapoda</taxon>
        <taxon>Insecta</taxon>
        <taxon>Pterygota</taxon>
        <taxon>Neoptera</taxon>
        <taxon>Endopterygota</taxon>
        <taxon>Coleoptera</taxon>
        <taxon>Polyphaga</taxon>
        <taxon>Staphyliniformia</taxon>
        <taxon>Silphidae</taxon>
        <taxon>Nicrophorinae</taxon>
        <taxon>Nicrophorus</taxon>
    </lineage>
</organism>
<dbReference type="InterPro" id="IPR050328">
    <property type="entry name" value="Dev_Immune_Receptor"/>
</dbReference>
<feature type="chain" id="PRO_5047039919" evidence="4">
    <location>
        <begin position="27"/>
        <end position="684"/>
    </location>
</feature>
<feature type="region of interest" description="Disordered" evidence="2">
    <location>
        <begin position="642"/>
        <end position="684"/>
    </location>
</feature>
<sequence>MGVQWIIVQFMVMVCCSVMFLDGVSAYNSKRDYSDEELCLHSACNCTNTANWKTINCTLQNTENLQIRHGSIPATTIELSISGGNKIVISEQSFHMHRGFNLLRVEGAKSFVISKHGFNNLNSTAMDLQVHGCERFLLEKNAFKNMETPIRVSISNTAFVSIENSAFGRLQDARFQGIKKLVFAEGAFTFENQGDNGRHGPVTNLSFNNVKIPEIPRATFVSALALVSIQDSEIQNINMEAFKATQINEIYINHTTIHKLRSGALSEGTLIVNFILSKCSINVIEEYAILAAITNLTIQFSSITEIHTGAINSTMNVNIMISDNQINSLAKSSLVFNSCNRFAMENNIIKILKENFLEVPYKEDVIEFVFAGNEIHDAERGAFVALPLLQKHLVHFKFNSNSFKKTCYCNISEWLSELLLNPNSYYVYDTSFCTVDNLLARCFVLNEGLINMKNFTALTCGSGSDIHCEPYRGETKKLNTTKPFLVGEEGDKNIHHYVTALSILLLLIVVIIIYIYVIRPRCQRRSSLEYEEQEVVPQDGDLDLEHVDYTDIPPLTEELLVRLRKELNDPDTAENAATMIQKLYEEVVKTDRVINNNRQDDEAHLYEELGNMHSGHHSTQMNRPSVNDYSEPKDAAHHVYTELRTRGEDKRASLTSTGSKMATRPLPEQPKDENEEAGPSSSAR</sequence>
<keyword evidence="5" id="KW-1185">Reference proteome</keyword>
<dbReference type="PANTHER" id="PTHR24373">
    <property type="entry name" value="SLIT RELATED LEUCINE-RICH REPEAT NEURONAL PROTEIN"/>
    <property type="match status" value="1"/>
</dbReference>
<dbReference type="InterPro" id="IPR032675">
    <property type="entry name" value="LRR_dom_sf"/>
</dbReference>
<dbReference type="Gene3D" id="3.80.10.10">
    <property type="entry name" value="Ribonuclease Inhibitor"/>
    <property type="match status" value="1"/>
</dbReference>
<evidence type="ECO:0000313" key="5">
    <source>
        <dbReference type="Proteomes" id="UP000695000"/>
    </source>
</evidence>
<evidence type="ECO:0000256" key="4">
    <source>
        <dbReference type="SAM" id="SignalP"/>
    </source>
</evidence>
<dbReference type="PANTHER" id="PTHR24373:SF370">
    <property type="entry name" value="FISH-LIPS, ISOFORM E"/>
    <property type="match status" value="1"/>
</dbReference>
<dbReference type="GeneID" id="108569692"/>
<evidence type="ECO:0000256" key="1">
    <source>
        <dbReference type="ARBA" id="ARBA00022729"/>
    </source>
</evidence>
<dbReference type="RefSeq" id="XP_017786828.1">
    <property type="nucleotide sequence ID" value="XM_017931339.1"/>
</dbReference>
<keyword evidence="3" id="KW-0812">Transmembrane</keyword>
<feature type="transmembrane region" description="Helical" evidence="3">
    <location>
        <begin position="497"/>
        <end position="517"/>
    </location>
</feature>
<evidence type="ECO:0000256" key="2">
    <source>
        <dbReference type="SAM" id="MobiDB-lite"/>
    </source>
</evidence>
<reference evidence="6" key="1">
    <citation type="submission" date="2025-08" db="UniProtKB">
        <authorList>
            <consortium name="RefSeq"/>
        </authorList>
    </citation>
    <scope>IDENTIFICATION</scope>
    <source>
        <tissue evidence="6">Whole Larva</tissue>
    </source>
</reference>
<keyword evidence="3" id="KW-1133">Transmembrane helix</keyword>
<evidence type="ECO:0000256" key="3">
    <source>
        <dbReference type="SAM" id="Phobius"/>
    </source>
</evidence>